<dbReference type="Proteomes" id="UP000322983">
    <property type="component" value="Chromosome"/>
</dbReference>
<evidence type="ECO:0000256" key="1">
    <source>
        <dbReference type="ARBA" id="ARBA00007963"/>
    </source>
</evidence>
<dbReference type="Gene3D" id="3.55.10.10">
    <property type="entry name" value="Archease domain"/>
    <property type="match status" value="1"/>
</dbReference>
<evidence type="ECO:0000259" key="7">
    <source>
        <dbReference type="Pfam" id="PF01951"/>
    </source>
</evidence>
<proteinExistence type="inferred from homology"/>
<dbReference type="InterPro" id="IPR036820">
    <property type="entry name" value="Archease_dom_sf"/>
</dbReference>
<evidence type="ECO:0000313" key="11">
    <source>
        <dbReference type="Proteomes" id="UP000325030"/>
    </source>
</evidence>
<dbReference type="STRING" id="1294262.GCA_001316085_00338"/>
<dbReference type="GeneID" id="41717999"/>
<dbReference type="SUPFAM" id="SSF69819">
    <property type="entry name" value="MTH1598-like"/>
    <property type="match status" value="1"/>
</dbReference>
<sequence>MRNFEFFDHTSDVGVRAFGDTLEEAFENSALAVFELMTDTSKVKAEREFKVEIDGLDMENLLYKWIESLLAEYDYSLTLFSRFQVKIDQDNLRLNGAAYGERFDPKIHERRTVVKAMTYHELEIKRNGRYIITFVVDI</sequence>
<dbReference type="GO" id="GO:0006388">
    <property type="term" value="P:tRNA splicing, via endonucleolytic cleavage and ligation"/>
    <property type="evidence" value="ECO:0007669"/>
    <property type="project" value="UniProtKB-UniRule"/>
</dbReference>
<dbReference type="GO" id="GO:0005509">
    <property type="term" value="F:calcium ion binding"/>
    <property type="evidence" value="ECO:0007669"/>
    <property type="project" value="UniProtKB-UniRule"/>
</dbReference>
<evidence type="ECO:0000256" key="3">
    <source>
        <dbReference type="ARBA" id="ARBA00022723"/>
    </source>
</evidence>
<dbReference type="EMBL" id="AP018929">
    <property type="protein sequence ID" value="BBG24373.1"/>
    <property type="molecule type" value="Genomic_DNA"/>
</dbReference>
<feature type="domain" description="Archease" evidence="7">
    <location>
        <begin position="4"/>
        <end position="138"/>
    </location>
</feature>
<organism evidence="8 10">
    <name type="scientific">Sulfuracidifex tepidarius</name>
    <dbReference type="NCBI Taxonomy" id="1294262"/>
    <lineage>
        <taxon>Archaea</taxon>
        <taxon>Thermoproteota</taxon>
        <taxon>Thermoprotei</taxon>
        <taxon>Sulfolobales</taxon>
        <taxon>Sulfolobaceae</taxon>
        <taxon>Sulfuracidifex</taxon>
    </lineage>
</organism>
<dbReference type="PANTHER" id="PTHR12682:SF11">
    <property type="entry name" value="PROTEIN ARCHEASE"/>
    <property type="match status" value="1"/>
</dbReference>
<evidence type="ECO:0000313" key="9">
    <source>
        <dbReference type="EMBL" id="BBG27131.1"/>
    </source>
</evidence>
<evidence type="ECO:0000313" key="8">
    <source>
        <dbReference type="EMBL" id="BBG24373.1"/>
    </source>
</evidence>
<dbReference type="AlphaFoldDB" id="A0A510DVX3"/>
<keyword evidence="10" id="KW-1185">Reference proteome</keyword>
<dbReference type="InterPro" id="IPR022952">
    <property type="entry name" value="Archease_arc"/>
</dbReference>
<reference evidence="8 10" key="2">
    <citation type="journal article" date="2020" name="Int. J. Syst. Evol. Microbiol.">
        <title>Sulfuracidifex tepidarius gen. nov., sp. nov. and transfer of Sulfolobus metallicus Huber and Stetter 1992 to the genus Sulfuracidifex as Sulfuracidifex metallicus comb. nov.</title>
        <authorList>
            <person name="Itoh T."/>
            <person name="Miura T."/>
            <person name="Sakai H.D."/>
            <person name="Kato S."/>
            <person name="Ohkuma M."/>
            <person name="Takashina T."/>
        </authorList>
    </citation>
    <scope>NUCLEOTIDE SEQUENCE [LARGE SCALE GENOMIC DNA]</scope>
    <source>
        <strain evidence="8 10">IC-006</strain>
        <strain evidence="9">IC-007</strain>
    </source>
</reference>
<evidence type="ECO:0000256" key="2">
    <source>
        <dbReference type="ARBA" id="ARBA00022694"/>
    </source>
</evidence>
<accession>A0A510DVX3</accession>
<feature type="binding site" evidence="6">
    <location>
        <position position="12"/>
    </location>
    <ligand>
        <name>Ca(2+)</name>
        <dbReference type="ChEBI" id="CHEBI:29108"/>
    </ligand>
</feature>
<name>A0A510DVX3_9CREN</name>
<dbReference type="HAMAP" id="MF_01222">
    <property type="entry name" value="Archease_arch"/>
    <property type="match status" value="1"/>
</dbReference>
<evidence type="ECO:0000256" key="4">
    <source>
        <dbReference type="ARBA" id="ARBA00022837"/>
    </source>
</evidence>
<dbReference type="NCBIfam" id="NF001617">
    <property type="entry name" value="PRK00407.1"/>
    <property type="match status" value="1"/>
</dbReference>
<dbReference type="EMBL" id="AP018930">
    <property type="protein sequence ID" value="BBG27131.1"/>
    <property type="molecule type" value="Genomic_DNA"/>
</dbReference>
<keyword evidence="3 6" id="KW-0479">Metal-binding</keyword>
<dbReference type="Pfam" id="PF01951">
    <property type="entry name" value="Archease"/>
    <property type="match status" value="1"/>
</dbReference>
<keyword evidence="4 6" id="KW-0106">Calcium</keyword>
<reference evidence="11" key="1">
    <citation type="submission" date="2018-09" db="EMBL/GenBank/DDBJ databases">
        <title>Complete Genome Sequencing of Sulfolobus sp. JCM 16834.</title>
        <authorList>
            <person name="Kato S."/>
            <person name="Itoh T."/>
            <person name="Ohkuma M."/>
        </authorList>
    </citation>
    <scope>NUCLEOTIDE SEQUENCE [LARGE SCALE GENOMIC DNA]</scope>
    <source>
        <strain evidence="11">IC-007</strain>
    </source>
</reference>
<dbReference type="OrthoDB" id="8831at2157"/>
<dbReference type="RefSeq" id="WP_054844974.1">
    <property type="nucleotide sequence ID" value="NZ_AP018929.1"/>
</dbReference>
<dbReference type="InterPro" id="IPR002804">
    <property type="entry name" value="Archease"/>
</dbReference>
<comment type="function">
    <text evidence="5 6">Activates the tRNA-splicing ligase complex by facilitating the enzymatic turnover of catalytic subunit RtcB. Acts by promoting the guanylylation of RtcB, a key intermediate step in tRNA ligation. Can also alter the NTP specificity of RtcB such that ATP, dGTP or ITP is used efficiently.</text>
</comment>
<dbReference type="Proteomes" id="UP000325030">
    <property type="component" value="Chromosome"/>
</dbReference>
<protein>
    <recommendedName>
        <fullName evidence="6">Protein archease</fullName>
    </recommendedName>
</protein>
<feature type="binding site" evidence="6">
    <location>
        <position position="138"/>
    </location>
    <ligand>
        <name>Ca(2+)</name>
        <dbReference type="ChEBI" id="CHEBI:29108"/>
    </ligand>
</feature>
<gene>
    <name evidence="8" type="ORF">IC006_1685</name>
    <name evidence="9" type="ORF">IC007_1663</name>
</gene>
<evidence type="ECO:0000313" key="10">
    <source>
        <dbReference type="Proteomes" id="UP000322983"/>
    </source>
</evidence>
<keyword evidence="2 6" id="KW-0819">tRNA processing</keyword>
<evidence type="ECO:0000256" key="5">
    <source>
        <dbReference type="ARBA" id="ARBA00024970"/>
    </source>
</evidence>
<dbReference type="InterPro" id="IPR023572">
    <property type="entry name" value="Archease_dom"/>
</dbReference>
<dbReference type="KEGG" id="step:IC006_1685"/>
<feature type="binding site" evidence="6">
    <location>
        <position position="137"/>
    </location>
    <ligand>
        <name>Ca(2+)</name>
        <dbReference type="ChEBI" id="CHEBI:29108"/>
    </ligand>
</feature>
<evidence type="ECO:0000256" key="6">
    <source>
        <dbReference type="HAMAP-Rule" id="MF_01222"/>
    </source>
</evidence>
<accession>A0A510E3N7</accession>
<comment type="similarity">
    <text evidence="1 6">Belongs to the archease family.</text>
</comment>
<dbReference type="PANTHER" id="PTHR12682">
    <property type="entry name" value="ARCHEASE"/>
    <property type="match status" value="1"/>
</dbReference>